<evidence type="ECO:0000259" key="1">
    <source>
        <dbReference type="Pfam" id="PF05036"/>
    </source>
</evidence>
<feature type="domain" description="SPOR" evidence="1">
    <location>
        <begin position="6"/>
        <end position="52"/>
    </location>
</feature>
<proteinExistence type="predicted"/>
<feature type="non-terminal residue" evidence="2">
    <location>
        <position position="59"/>
    </location>
</feature>
<sequence>MSLITNFHNERDARIFRDSKRDEGHAASLFTYGKDRYRVRVVECTSKEEQQKSQRWLSN</sequence>
<dbReference type="Pfam" id="PF05036">
    <property type="entry name" value="SPOR"/>
    <property type="match status" value="1"/>
</dbReference>
<dbReference type="EMBL" id="LAZR01053777">
    <property type="protein sequence ID" value="KKK80002.1"/>
    <property type="molecule type" value="Genomic_DNA"/>
</dbReference>
<gene>
    <name evidence="2" type="ORF">LCGC14_2827880</name>
</gene>
<reference evidence="2" key="1">
    <citation type="journal article" date="2015" name="Nature">
        <title>Complex archaea that bridge the gap between prokaryotes and eukaryotes.</title>
        <authorList>
            <person name="Spang A."/>
            <person name="Saw J.H."/>
            <person name="Jorgensen S.L."/>
            <person name="Zaremba-Niedzwiedzka K."/>
            <person name="Martijn J."/>
            <person name="Lind A.E."/>
            <person name="van Eijk R."/>
            <person name="Schleper C."/>
            <person name="Guy L."/>
            <person name="Ettema T.J."/>
        </authorList>
    </citation>
    <scope>NUCLEOTIDE SEQUENCE</scope>
</reference>
<organism evidence="2">
    <name type="scientific">marine sediment metagenome</name>
    <dbReference type="NCBI Taxonomy" id="412755"/>
    <lineage>
        <taxon>unclassified sequences</taxon>
        <taxon>metagenomes</taxon>
        <taxon>ecological metagenomes</taxon>
    </lineage>
</organism>
<evidence type="ECO:0000313" key="2">
    <source>
        <dbReference type="EMBL" id="KKK80002.1"/>
    </source>
</evidence>
<name>A0A0F8YF06_9ZZZZ</name>
<accession>A0A0F8YF06</accession>
<protein>
    <recommendedName>
        <fullName evidence="1">SPOR domain-containing protein</fullName>
    </recommendedName>
</protein>
<dbReference type="AlphaFoldDB" id="A0A0F8YF06"/>
<dbReference type="GO" id="GO:0042834">
    <property type="term" value="F:peptidoglycan binding"/>
    <property type="evidence" value="ECO:0007669"/>
    <property type="project" value="InterPro"/>
</dbReference>
<dbReference type="InterPro" id="IPR007730">
    <property type="entry name" value="SPOR-like_dom"/>
</dbReference>
<comment type="caution">
    <text evidence="2">The sequence shown here is derived from an EMBL/GenBank/DDBJ whole genome shotgun (WGS) entry which is preliminary data.</text>
</comment>